<name>A0A563ERC7_9PSEU</name>
<keyword evidence="3" id="KW-1185">Reference proteome</keyword>
<sequence length="202" mass="22593">MGRYPSCSRTDSPKQSGALMARRENSQSRREGRDQKIRPGHVLIVCGAEATEIDYLSGFKEKHRARIKLKGKVDSPENLVMYAKRIFSPDEFDAVWCVVDVDHFDIGAAERAAQRAGVELAVSNPCFEVWLLLHFTEHRAYVTDGKAACALVARHVPGYDKTKLDYAQFHAGVEKAVQRAKALEPGNPSTGVWRLVEAVLRR</sequence>
<feature type="region of interest" description="Disordered" evidence="1">
    <location>
        <begin position="1"/>
        <end position="34"/>
    </location>
</feature>
<evidence type="ECO:0000313" key="3">
    <source>
        <dbReference type="Proteomes" id="UP000316639"/>
    </source>
</evidence>
<reference evidence="2 3" key="1">
    <citation type="submission" date="2019-07" db="EMBL/GenBank/DDBJ databases">
        <title>Lentzea xizangensis sp. nov., isolated from Qinghai-Tibetan Plateau Soils.</title>
        <authorList>
            <person name="Huang J."/>
        </authorList>
    </citation>
    <scope>NUCLEOTIDE SEQUENCE [LARGE SCALE GENOMIC DNA]</scope>
    <source>
        <strain evidence="2 3">FXJ1.1311</strain>
    </source>
</reference>
<feature type="compositionally biased region" description="Basic and acidic residues" evidence="1">
    <location>
        <begin position="21"/>
        <end position="34"/>
    </location>
</feature>
<accession>A0A563ERC7</accession>
<dbReference type="Pfam" id="PF13707">
    <property type="entry name" value="RloB"/>
    <property type="match status" value="1"/>
</dbReference>
<organism evidence="2 3">
    <name type="scientific">Lentzea tibetensis</name>
    <dbReference type="NCBI Taxonomy" id="2591470"/>
    <lineage>
        <taxon>Bacteria</taxon>
        <taxon>Bacillati</taxon>
        <taxon>Actinomycetota</taxon>
        <taxon>Actinomycetes</taxon>
        <taxon>Pseudonocardiales</taxon>
        <taxon>Pseudonocardiaceae</taxon>
        <taxon>Lentzea</taxon>
    </lineage>
</organism>
<dbReference type="OrthoDB" id="9796523at2"/>
<protein>
    <submittedName>
        <fullName evidence="2">RloB domain-containing protein</fullName>
    </submittedName>
</protein>
<comment type="caution">
    <text evidence="2">The sequence shown here is derived from an EMBL/GenBank/DDBJ whole genome shotgun (WGS) entry which is preliminary data.</text>
</comment>
<dbReference type="AlphaFoldDB" id="A0A563ERC7"/>
<dbReference type="Proteomes" id="UP000316639">
    <property type="component" value="Unassembled WGS sequence"/>
</dbReference>
<dbReference type="InterPro" id="IPR025591">
    <property type="entry name" value="RloB"/>
</dbReference>
<dbReference type="EMBL" id="VOBR01000013">
    <property type="protein sequence ID" value="TWP50219.1"/>
    <property type="molecule type" value="Genomic_DNA"/>
</dbReference>
<proteinExistence type="predicted"/>
<evidence type="ECO:0000313" key="2">
    <source>
        <dbReference type="EMBL" id="TWP50219.1"/>
    </source>
</evidence>
<gene>
    <name evidence="2" type="ORF">FKR81_21145</name>
</gene>
<evidence type="ECO:0000256" key="1">
    <source>
        <dbReference type="SAM" id="MobiDB-lite"/>
    </source>
</evidence>